<evidence type="ECO:0000313" key="2">
    <source>
        <dbReference type="Proteomes" id="UP000016960"/>
    </source>
</evidence>
<comment type="caution">
    <text evidence="1">The sequence shown here is derived from an EMBL/GenBank/DDBJ whole genome shotgun (WGS) entry which is preliminary data.</text>
</comment>
<proteinExistence type="predicted"/>
<accession>U5DPW9</accession>
<dbReference type="Proteomes" id="UP000016960">
    <property type="component" value="Unassembled WGS sequence"/>
</dbReference>
<name>U5DPW9_9CHRO</name>
<keyword evidence="2" id="KW-1185">Reference proteome</keyword>
<organism evidence="1 2">
    <name type="scientific">Rubidibacter lacunae KORDI 51-2</name>
    <dbReference type="NCBI Taxonomy" id="582515"/>
    <lineage>
        <taxon>Bacteria</taxon>
        <taxon>Bacillati</taxon>
        <taxon>Cyanobacteriota</taxon>
        <taxon>Cyanophyceae</taxon>
        <taxon>Oscillatoriophycideae</taxon>
        <taxon>Chroococcales</taxon>
        <taxon>Aphanothecaceae</taxon>
        <taxon>Rubidibacter</taxon>
    </lineage>
</organism>
<dbReference type="EMBL" id="ASSJ01000012">
    <property type="protein sequence ID" value="ERN42644.1"/>
    <property type="molecule type" value="Genomic_DNA"/>
</dbReference>
<gene>
    <name evidence="1" type="ORF">KR51_00006340</name>
</gene>
<dbReference type="AlphaFoldDB" id="U5DPW9"/>
<dbReference type="InParanoid" id="U5DPW9"/>
<reference evidence="1 2" key="1">
    <citation type="submission" date="2013-05" db="EMBL/GenBank/DDBJ databases">
        <title>Draft genome sequence of Rubidibacter lacunae KORDI 51-2.</title>
        <authorList>
            <person name="Choi D.H."/>
            <person name="Noh J.H."/>
            <person name="Kwon K.-K."/>
            <person name="Lee J.-H."/>
            <person name="Ryu J.-Y."/>
        </authorList>
    </citation>
    <scope>NUCLEOTIDE SEQUENCE [LARGE SCALE GENOMIC DNA]</scope>
    <source>
        <strain evidence="1 2">KORDI 51-2</strain>
    </source>
</reference>
<evidence type="ECO:0000313" key="1">
    <source>
        <dbReference type="EMBL" id="ERN42644.1"/>
    </source>
</evidence>
<sequence>MEPTSLHFNNICMSGSRAPYCYAKTSLVGKISISGNIVFGIDAHNTTSNRIPFCYEIDLQCPSSLGDPS</sequence>
<protein>
    <submittedName>
        <fullName evidence="1">Uncharacterized protein</fullName>
    </submittedName>
</protein>